<keyword evidence="10" id="KW-0413">Isomerase</keyword>
<feature type="domain" description="UvrD-like helicase C-terminal" evidence="17">
    <location>
        <begin position="518"/>
        <end position="792"/>
    </location>
</feature>
<evidence type="ECO:0000256" key="7">
    <source>
        <dbReference type="ARBA" id="ARBA00022840"/>
    </source>
</evidence>
<dbReference type="PROSITE" id="PS51198">
    <property type="entry name" value="UVRD_HELICASE_ATP_BIND"/>
    <property type="match status" value="1"/>
</dbReference>
<keyword evidence="3" id="KW-0227">DNA damage</keyword>
<reference evidence="19" key="1">
    <citation type="journal article" date="2019" name="Int. J. Syst. Evol. Microbiol.">
        <title>The Global Catalogue of Microorganisms (GCM) 10K type strain sequencing project: providing services to taxonomists for standard genome sequencing and annotation.</title>
        <authorList>
            <consortium name="The Broad Institute Genomics Platform"/>
            <consortium name="The Broad Institute Genome Sequencing Center for Infectious Disease"/>
            <person name="Wu L."/>
            <person name="Ma J."/>
        </authorList>
    </citation>
    <scope>NUCLEOTIDE SEQUENCE [LARGE SCALE GENOMIC DNA]</scope>
    <source>
        <strain evidence="19">KCTC 62164</strain>
    </source>
</reference>
<evidence type="ECO:0000313" key="18">
    <source>
        <dbReference type="EMBL" id="MFC3050372.1"/>
    </source>
</evidence>
<evidence type="ECO:0000256" key="2">
    <source>
        <dbReference type="ARBA" id="ARBA00022741"/>
    </source>
</evidence>
<dbReference type="Gene3D" id="3.40.50.300">
    <property type="entry name" value="P-loop containing nucleotide triphosphate hydrolases"/>
    <property type="match status" value="4"/>
</dbReference>
<proteinExistence type="predicted"/>
<dbReference type="Gene3D" id="3.90.320.10">
    <property type="match status" value="1"/>
</dbReference>
<dbReference type="SUPFAM" id="SSF52540">
    <property type="entry name" value="P-loop containing nucleoside triphosphate hydrolases"/>
    <property type="match status" value="1"/>
</dbReference>
<evidence type="ECO:0000256" key="3">
    <source>
        <dbReference type="ARBA" id="ARBA00022763"/>
    </source>
</evidence>
<dbReference type="PROSITE" id="PS51217">
    <property type="entry name" value="UVRD_HELICASE_CTER"/>
    <property type="match status" value="1"/>
</dbReference>
<protein>
    <recommendedName>
        <fullName evidence="12">DNA 3'-5' helicase</fullName>
        <ecNumber evidence="12">5.6.2.4</ecNumber>
    </recommendedName>
    <alternativeName>
        <fullName evidence="13">DNA 3'-5' helicase II</fullName>
    </alternativeName>
</protein>
<keyword evidence="4 15" id="KW-0378">Hydrolase</keyword>
<dbReference type="InterPro" id="IPR014016">
    <property type="entry name" value="UvrD-like_ATP-bd"/>
</dbReference>
<evidence type="ECO:0000259" key="16">
    <source>
        <dbReference type="PROSITE" id="PS51198"/>
    </source>
</evidence>
<evidence type="ECO:0000256" key="6">
    <source>
        <dbReference type="ARBA" id="ARBA00022839"/>
    </source>
</evidence>
<dbReference type="RefSeq" id="WP_194214768.1">
    <property type="nucleotide sequence ID" value="NZ_CP061205.1"/>
</dbReference>
<dbReference type="InterPro" id="IPR011604">
    <property type="entry name" value="PDDEXK-like_dom_sf"/>
</dbReference>
<accession>A0ABV7CZX0</accession>
<dbReference type="Pfam" id="PF12705">
    <property type="entry name" value="PDDEXK_1"/>
    <property type="match status" value="1"/>
</dbReference>
<evidence type="ECO:0000256" key="14">
    <source>
        <dbReference type="ARBA" id="ARBA00048988"/>
    </source>
</evidence>
<evidence type="ECO:0000256" key="12">
    <source>
        <dbReference type="ARBA" id="ARBA00034808"/>
    </source>
</evidence>
<evidence type="ECO:0000256" key="5">
    <source>
        <dbReference type="ARBA" id="ARBA00022806"/>
    </source>
</evidence>
<dbReference type="GO" id="GO:0004386">
    <property type="term" value="F:helicase activity"/>
    <property type="evidence" value="ECO:0007669"/>
    <property type="project" value="UniProtKB-KW"/>
</dbReference>
<keyword evidence="5 15" id="KW-0347">Helicase</keyword>
<dbReference type="SUPFAM" id="SSF52980">
    <property type="entry name" value="Restriction endonuclease-like"/>
    <property type="match status" value="1"/>
</dbReference>
<evidence type="ECO:0000256" key="11">
    <source>
        <dbReference type="ARBA" id="ARBA00034617"/>
    </source>
</evidence>
<sequence length="1145" mass="125494">MAKPRMTPAQAHATHPALTAWVGASAGTGKTHVLTARVLRLMLTGTKPSNIVCLTFTKAAAAEMKNRIFAELGRWALMPDDMLAAEISRRTDEMPDEVMLDRARSLFAEIIDLSPGLQIQTFHSFCQALLGRFPLEANMTPGFEGVDESEARDLLASARDQILASTRKQGMKGLAEALAVVARLVTESTFDELIDRLLFEAPSINRAQKAYGELGIAAALYQALGVTPGQTEEQLRTAAIADSAFDVAGIRSLAATLPKGSAADSGRADILNHFTAGDDQQRLAALDGYMAVFLTQENTPRKVVATKKVLEADPALADIIEKEQSRLVWLADRMLRIRAAHATACLLQLGLTLINRYKAMKHERGLVDFEDMIQKTRQLFHAEENAAWILFKLDAAIDHILVDEAQDTNSDQWQVVESLSSEFYAGESARDTQRTVFAVGDAKQSIFSFQRADPKEFIRAQKKIFKRATEAGAPAEAVPLNLSFRSGAAVLGLVDAVFTPDARAAIGLTASGETVQHDFIRQGQAGLVELWPLEVPIDRSTEDTPEWALPLVQESADDAEERAAWRIARRIEAMIRDGEPLPSKGRGVKAGDILVLVRHRTGFVDHLVRAFKVLGIPVAGRDRMKLTEELAVMDLIALAHFALLPSDDLTLATVLKGPFVGLGDEALFTLAHGRKGNLWQALLRRKHEPQFSGPAAFLSQMASSVDLKTPFEFFTKVLTDLGGRKKLVARLGAEIHDPVDELLEEALRFELKGAATMQGFLHSVESGGLQIKRDLEAAGNQIRIMTVHSAKGLQAPIVFLSSDLVALPDSKRENRILSLASAVAGMPPLPFWTSPAAGLDVVETMKAEVKERQLAEYRRLLYVALTRAEDRLYIAGWRGKTDPSEDCWYSALKAGFEKLASNPVILGAGREGIRFEVPQTEAAVVDKTDAVTAPEEAAPDWLFKIMPEEPLPPRPVAPSRPEEEPAVTSPLVRNDKRRFARGIYIHALLEHLPDLAVEMRQAAAMRYLARRAPELVDEARTALWLEVEKLLNDPAFSPLFGVGSRAEVPIAGIVSGTAIAGQVDRLVVTDKEVLIVDYKTNRPPPLAVAGTAPVYLRQIGLYVRALEGVYPGRRVRAAFLWTDAARLMEVPKDLMEQALIEKGYL</sequence>
<dbReference type="Pfam" id="PF13361">
    <property type="entry name" value="UvrD_C"/>
    <property type="match status" value="1"/>
</dbReference>
<dbReference type="InterPro" id="IPR011335">
    <property type="entry name" value="Restrct_endonuc-II-like"/>
</dbReference>
<comment type="caution">
    <text evidence="18">The sequence shown here is derived from an EMBL/GenBank/DDBJ whole genome shotgun (WGS) entry which is preliminary data.</text>
</comment>
<keyword evidence="6" id="KW-0269">Exonuclease</keyword>
<evidence type="ECO:0000256" key="4">
    <source>
        <dbReference type="ARBA" id="ARBA00022801"/>
    </source>
</evidence>
<evidence type="ECO:0000313" key="19">
    <source>
        <dbReference type="Proteomes" id="UP001595444"/>
    </source>
</evidence>
<evidence type="ECO:0000256" key="15">
    <source>
        <dbReference type="PROSITE-ProRule" id="PRU00560"/>
    </source>
</evidence>
<gene>
    <name evidence="18" type="primary">addA</name>
    <name evidence="18" type="ORF">ACFOKA_00485</name>
</gene>
<evidence type="ECO:0000256" key="10">
    <source>
        <dbReference type="ARBA" id="ARBA00023235"/>
    </source>
</evidence>
<evidence type="ECO:0000256" key="9">
    <source>
        <dbReference type="ARBA" id="ARBA00023204"/>
    </source>
</evidence>
<keyword evidence="7 15" id="KW-0067">ATP-binding</keyword>
<keyword evidence="1" id="KW-0540">Nuclease</keyword>
<keyword evidence="8" id="KW-0238">DNA-binding</keyword>
<keyword evidence="19" id="KW-1185">Reference proteome</keyword>
<comment type="catalytic activity">
    <reaction evidence="11">
        <text>Couples ATP hydrolysis with the unwinding of duplex DNA by translocating in the 3'-5' direction.</text>
        <dbReference type="EC" id="5.6.2.4"/>
    </reaction>
</comment>
<feature type="binding site" evidence="15">
    <location>
        <begin position="24"/>
        <end position="31"/>
    </location>
    <ligand>
        <name>ATP</name>
        <dbReference type="ChEBI" id="CHEBI:30616"/>
    </ligand>
</feature>
<dbReference type="EC" id="5.6.2.4" evidence="12"/>
<keyword evidence="9" id="KW-0234">DNA repair</keyword>
<evidence type="ECO:0000256" key="8">
    <source>
        <dbReference type="ARBA" id="ARBA00023125"/>
    </source>
</evidence>
<keyword evidence="2 15" id="KW-0547">Nucleotide-binding</keyword>
<evidence type="ECO:0000256" key="1">
    <source>
        <dbReference type="ARBA" id="ARBA00022722"/>
    </source>
</evidence>
<evidence type="ECO:0000256" key="13">
    <source>
        <dbReference type="ARBA" id="ARBA00034923"/>
    </source>
</evidence>
<feature type="domain" description="UvrD-like helicase ATP-binding" evidence="16">
    <location>
        <begin position="3"/>
        <end position="487"/>
    </location>
</feature>
<dbReference type="InterPro" id="IPR038726">
    <property type="entry name" value="PDDEXK_AddAB-type"/>
</dbReference>
<dbReference type="Proteomes" id="UP001595444">
    <property type="component" value="Unassembled WGS sequence"/>
</dbReference>
<dbReference type="InterPro" id="IPR027417">
    <property type="entry name" value="P-loop_NTPase"/>
</dbReference>
<dbReference type="NCBIfam" id="TIGR02784">
    <property type="entry name" value="addA_alphas"/>
    <property type="match status" value="1"/>
</dbReference>
<dbReference type="InterPro" id="IPR014017">
    <property type="entry name" value="DNA_helicase_UvrD-like_C"/>
</dbReference>
<comment type="catalytic activity">
    <reaction evidence="14">
        <text>ATP + H2O = ADP + phosphate + H(+)</text>
        <dbReference type="Rhea" id="RHEA:13065"/>
        <dbReference type="ChEBI" id="CHEBI:15377"/>
        <dbReference type="ChEBI" id="CHEBI:15378"/>
        <dbReference type="ChEBI" id="CHEBI:30616"/>
        <dbReference type="ChEBI" id="CHEBI:43474"/>
        <dbReference type="ChEBI" id="CHEBI:456216"/>
        <dbReference type="EC" id="5.6.2.4"/>
    </reaction>
</comment>
<evidence type="ECO:0000259" key="17">
    <source>
        <dbReference type="PROSITE" id="PS51217"/>
    </source>
</evidence>
<dbReference type="PANTHER" id="PTHR11070">
    <property type="entry name" value="UVRD / RECB / PCRA DNA HELICASE FAMILY MEMBER"/>
    <property type="match status" value="1"/>
</dbReference>
<dbReference type="PANTHER" id="PTHR11070:SF2">
    <property type="entry name" value="ATP-DEPENDENT DNA HELICASE SRS2"/>
    <property type="match status" value="1"/>
</dbReference>
<dbReference type="InterPro" id="IPR000212">
    <property type="entry name" value="DNA_helicase_UvrD/REP"/>
</dbReference>
<dbReference type="EMBL" id="JBHRSL010000001">
    <property type="protein sequence ID" value="MFC3050372.1"/>
    <property type="molecule type" value="Genomic_DNA"/>
</dbReference>
<name>A0ABV7CZX0_9PROT</name>
<organism evidence="18 19">
    <name type="scientific">Kordiimonas pumila</name>
    <dbReference type="NCBI Taxonomy" id="2161677"/>
    <lineage>
        <taxon>Bacteria</taxon>
        <taxon>Pseudomonadati</taxon>
        <taxon>Pseudomonadota</taxon>
        <taxon>Alphaproteobacteria</taxon>
        <taxon>Kordiimonadales</taxon>
        <taxon>Kordiimonadaceae</taxon>
        <taxon>Kordiimonas</taxon>
    </lineage>
</organism>
<dbReference type="InterPro" id="IPR014151">
    <property type="entry name" value="DNA_helicase_AddA"/>
</dbReference>
<dbReference type="Pfam" id="PF00580">
    <property type="entry name" value="UvrD-helicase"/>
    <property type="match status" value="1"/>
</dbReference>